<dbReference type="CDD" id="cd18689">
    <property type="entry name" value="PIN_VapC-like"/>
    <property type="match status" value="1"/>
</dbReference>
<evidence type="ECO:0000259" key="1">
    <source>
        <dbReference type="Pfam" id="PF01850"/>
    </source>
</evidence>
<organism evidence="2 3">
    <name type="scientific">Desulfofundulus thermobenzoicus</name>
    <dbReference type="NCBI Taxonomy" id="29376"/>
    <lineage>
        <taxon>Bacteria</taxon>
        <taxon>Bacillati</taxon>
        <taxon>Bacillota</taxon>
        <taxon>Clostridia</taxon>
        <taxon>Eubacteriales</taxon>
        <taxon>Peptococcaceae</taxon>
        <taxon>Desulfofundulus</taxon>
    </lineage>
</organism>
<dbReference type="Gene3D" id="3.40.50.1010">
    <property type="entry name" value="5'-nuclease"/>
    <property type="match status" value="1"/>
</dbReference>
<dbReference type="AlphaFoldDB" id="A0A6N7INS1"/>
<protein>
    <submittedName>
        <fullName evidence="2">PIN domain-containing protein</fullName>
    </submittedName>
</protein>
<keyword evidence="3" id="KW-1185">Reference proteome</keyword>
<dbReference type="OrthoDB" id="1723839at2"/>
<evidence type="ECO:0000313" key="3">
    <source>
        <dbReference type="Proteomes" id="UP000441717"/>
    </source>
</evidence>
<dbReference type="Proteomes" id="UP000441717">
    <property type="component" value="Unassembled WGS sequence"/>
</dbReference>
<name>A0A6N7INS1_9FIRM</name>
<sequence length="184" mass="20281">MSSTVSSRMLICWVNCPKNTVMRRKRVSAMSDKPLTTGITLDSWAVLAWLQGEPAGILVRDLLNWRSGKPPAAGRTTPLLQQFTGPPDIFMNIINLGEVFYILGRKKGVNTATQTINRIRQSIEIVPATNELVLKAASIKMRHAVTYADAFALATAKEKKSLLMTGDPEIKETGEAEIFWIGPP</sequence>
<dbReference type="EMBL" id="WHYR01000008">
    <property type="protein sequence ID" value="MQL51551.1"/>
    <property type="molecule type" value="Genomic_DNA"/>
</dbReference>
<dbReference type="SUPFAM" id="SSF88723">
    <property type="entry name" value="PIN domain-like"/>
    <property type="match status" value="1"/>
</dbReference>
<evidence type="ECO:0000313" key="2">
    <source>
        <dbReference type="EMBL" id="MQL51551.1"/>
    </source>
</evidence>
<proteinExistence type="predicted"/>
<dbReference type="Pfam" id="PF01850">
    <property type="entry name" value="PIN"/>
    <property type="match status" value="1"/>
</dbReference>
<dbReference type="InterPro" id="IPR002716">
    <property type="entry name" value="PIN_dom"/>
</dbReference>
<reference evidence="2 3" key="1">
    <citation type="submission" date="2019-10" db="EMBL/GenBank/DDBJ databases">
        <title>Comparative genomics of sulfur disproportionating microorganisms.</title>
        <authorList>
            <person name="Ward L.M."/>
            <person name="Bertran E."/>
            <person name="Johnston D."/>
        </authorList>
    </citation>
    <scope>NUCLEOTIDE SEQUENCE [LARGE SCALE GENOMIC DNA]</scope>
    <source>
        <strain evidence="2 3">DSM 14055</strain>
    </source>
</reference>
<dbReference type="InterPro" id="IPR029060">
    <property type="entry name" value="PIN-like_dom_sf"/>
</dbReference>
<accession>A0A6N7INS1</accession>
<gene>
    <name evidence="2" type="ORF">GFC01_04585</name>
</gene>
<comment type="caution">
    <text evidence="2">The sequence shown here is derived from an EMBL/GenBank/DDBJ whole genome shotgun (WGS) entry which is preliminary data.</text>
</comment>
<feature type="domain" description="PIN" evidence="1">
    <location>
        <begin position="79"/>
        <end position="174"/>
    </location>
</feature>